<accession>A0A5J4IX28</accession>
<dbReference type="SUPFAM" id="SSF52172">
    <property type="entry name" value="CheY-like"/>
    <property type="match status" value="1"/>
</dbReference>
<dbReference type="RefSeq" id="WP_151672102.1">
    <property type="nucleotide sequence ID" value="NZ_BKCG01000001.1"/>
</dbReference>
<dbReference type="InterPro" id="IPR011006">
    <property type="entry name" value="CheY-like_superfamily"/>
</dbReference>
<gene>
    <name evidence="1" type="ORF">ULMA_01110</name>
</gene>
<evidence type="ECO:0000313" key="2">
    <source>
        <dbReference type="Proteomes" id="UP000326509"/>
    </source>
</evidence>
<reference evidence="1 2" key="1">
    <citation type="submission" date="2019-08" db="EMBL/GenBank/DDBJ databases">
        <title>Draft genome sequence of Ulvibacter marinus type strain NBRC 109484.</title>
        <authorList>
            <person name="Kawano K."/>
            <person name="Ushijima N."/>
            <person name="Kihara M."/>
            <person name="Itoh H."/>
        </authorList>
    </citation>
    <scope>NUCLEOTIDE SEQUENCE [LARGE SCALE GENOMIC DNA]</scope>
    <source>
        <strain evidence="1 2">NBRC 109484</strain>
    </source>
</reference>
<dbReference type="Gene3D" id="3.40.50.2300">
    <property type="match status" value="1"/>
</dbReference>
<proteinExistence type="predicted"/>
<dbReference type="AlphaFoldDB" id="A0A5J4IX28"/>
<dbReference type="Proteomes" id="UP000326509">
    <property type="component" value="Unassembled WGS sequence"/>
</dbReference>
<protein>
    <recommendedName>
        <fullName evidence="3">Response regulatory domain-containing protein</fullName>
    </recommendedName>
</protein>
<comment type="caution">
    <text evidence="1">The sequence shown here is derived from an EMBL/GenBank/DDBJ whole genome shotgun (WGS) entry which is preliminary data.</text>
</comment>
<name>A0A5J4IX28_9FLAO</name>
<organism evidence="1 2">
    <name type="scientific">Patiriisocius marinus</name>
    <dbReference type="NCBI Taxonomy" id="1397112"/>
    <lineage>
        <taxon>Bacteria</taxon>
        <taxon>Pseudomonadati</taxon>
        <taxon>Bacteroidota</taxon>
        <taxon>Flavobacteriia</taxon>
        <taxon>Flavobacteriales</taxon>
        <taxon>Flavobacteriaceae</taxon>
        <taxon>Patiriisocius</taxon>
    </lineage>
</organism>
<evidence type="ECO:0008006" key="3">
    <source>
        <dbReference type="Google" id="ProtNLM"/>
    </source>
</evidence>
<dbReference type="EMBL" id="BKCG01000001">
    <property type="protein sequence ID" value="GER58003.1"/>
    <property type="molecule type" value="Genomic_DNA"/>
</dbReference>
<evidence type="ECO:0000313" key="1">
    <source>
        <dbReference type="EMBL" id="GER58003.1"/>
    </source>
</evidence>
<sequence>MSSPTKVFIAHSNSASLNSLNELLKNNTVEVINSTKYGGTALRTIIREKPDFAILNYSLINASAFDVIADINKKGINTRFCVLYNEATYEDYLIAKSLDINSNIVFDISNDHMKVELQHFLEGSCSLNAFKNLSVNDSHKEKLSGLNAGSLEVLVLLTLYGEMKSILKKTGMDKDSLNNKVKEICDTLKFENFTQLVHWGKKNQKLIFDLAVKAS</sequence>
<keyword evidence="2" id="KW-1185">Reference proteome</keyword>